<dbReference type="Pfam" id="PF13516">
    <property type="entry name" value="LRR_6"/>
    <property type="match status" value="1"/>
</dbReference>
<accession>A0A8B6F410</accession>
<keyword evidence="2" id="KW-1185">Reference proteome</keyword>
<dbReference type="InterPro" id="IPR050715">
    <property type="entry name" value="LRR-SigEffector_domain"/>
</dbReference>
<dbReference type="EMBL" id="UYJE01006114">
    <property type="protein sequence ID" value="VDI43159.1"/>
    <property type="molecule type" value="Genomic_DNA"/>
</dbReference>
<dbReference type="Proteomes" id="UP000596742">
    <property type="component" value="Unassembled WGS sequence"/>
</dbReference>
<gene>
    <name evidence="1" type="ORF">MGAL_10B040634</name>
</gene>
<dbReference type="InterPro" id="IPR032675">
    <property type="entry name" value="LRR_dom_sf"/>
</dbReference>
<comment type="caution">
    <text evidence="1">The sequence shown here is derived from an EMBL/GenBank/DDBJ whole genome shotgun (WGS) entry which is preliminary data.</text>
</comment>
<dbReference type="InterPro" id="IPR001611">
    <property type="entry name" value="Leu-rich_rpt"/>
</dbReference>
<dbReference type="Pfam" id="PF00560">
    <property type="entry name" value="LRR_1"/>
    <property type="match status" value="1"/>
</dbReference>
<dbReference type="PANTHER" id="PTHR45752">
    <property type="entry name" value="LEUCINE-RICH REPEAT-CONTAINING"/>
    <property type="match status" value="1"/>
</dbReference>
<dbReference type="AlphaFoldDB" id="A0A8B6F410"/>
<protein>
    <submittedName>
        <fullName evidence="1">Uncharacterized protein</fullName>
    </submittedName>
</protein>
<dbReference type="SUPFAM" id="SSF52058">
    <property type="entry name" value="L domain-like"/>
    <property type="match status" value="1"/>
</dbReference>
<reference evidence="1" key="1">
    <citation type="submission" date="2018-11" db="EMBL/GenBank/DDBJ databases">
        <authorList>
            <person name="Alioto T."/>
            <person name="Alioto T."/>
        </authorList>
    </citation>
    <scope>NUCLEOTIDE SEQUENCE</scope>
</reference>
<dbReference type="OrthoDB" id="1728874at2759"/>
<proteinExistence type="predicted"/>
<name>A0A8B6F410_MYTGA</name>
<organism evidence="1 2">
    <name type="scientific">Mytilus galloprovincialis</name>
    <name type="common">Mediterranean mussel</name>
    <dbReference type="NCBI Taxonomy" id="29158"/>
    <lineage>
        <taxon>Eukaryota</taxon>
        <taxon>Metazoa</taxon>
        <taxon>Spiralia</taxon>
        <taxon>Lophotrochozoa</taxon>
        <taxon>Mollusca</taxon>
        <taxon>Bivalvia</taxon>
        <taxon>Autobranchia</taxon>
        <taxon>Pteriomorphia</taxon>
        <taxon>Mytilida</taxon>
        <taxon>Mytiloidea</taxon>
        <taxon>Mytilidae</taxon>
        <taxon>Mytilinae</taxon>
        <taxon>Mytilus</taxon>
    </lineage>
</organism>
<sequence length="327" mass="37188">MYLPSLEHLDLSTLEVWTNIFHDSKSNCYCSLTSIHRGAIAKLTNLTYLDISNNRYLGLCGIRNISNDLIHTNIEIFRANNLYCEDSRSVTLYCDDIKYLRNTSLQELYIDGNNIALGQPAILTYMPKSLRVFSIRENLWGLGIYTYYPYDNMINLVHIDISNINNDEMSQSPMADHPCCSHFLGDVLCDKSRIENVTGDKAAGACSYTPNKYNNNIASKIQEEVSNKPDPWKCLPGSDIDVHYIMVPMNVESIVMNNSRLGYAFRWTIFNTRLIVKLTLSNNQFYSCIGPICNATNLKYLDLSGNRCSSLIFFQCPTIFGNSFTTQ</sequence>
<dbReference type="PANTHER" id="PTHR45752:SF187">
    <property type="entry name" value="LEUCINE-RICH REPEAT AND IQ DOMAIN-CONTAINING PROTEIN 4"/>
    <property type="match status" value="1"/>
</dbReference>
<evidence type="ECO:0000313" key="1">
    <source>
        <dbReference type="EMBL" id="VDI43159.1"/>
    </source>
</evidence>
<evidence type="ECO:0000313" key="2">
    <source>
        <dbReference type="Proteomes" id="UP000596742"/>
    </source>
</evidence>
<dbReference type="Gene3D" id="3.80.10.10">
    <property type="entry name" value="Ribonuclease Inhibitor"/>
    <property type="match status" value="2"/>
</dbReference>